<proteinExistence type="predicted"/>
<dbReference type="PANTHER" id="PTHR35585:SF1">
    <property type="entry name" value="HHE DOMAIN PROTEIN (AFU_ORTHOLOGUE AFUA_4G00730)"/>
    <property type="match status" value="1"/>
</dbReference>
<evidence type="ECO:0000313" key="3">
    <source>
        <dbReference type="Proteomes" id="UP001324427"/>
    </source>
</evidence>
<dbReference type="InterPro" id="IPR012312">
    <property type="entry name" value="Hemerythrin-like"/>
</dbReference>
<dbReference type="Pfam" id="PF01814">
    <property type="entry name" value="Hemerythrin"/>
    <property type="match status" value="1"/>
</dbReference>
<dbReference type="Gene3D" id="1.20.120.520">
    <property type="entry name" value="nmb1532 protein domain like"/>
    <property type="match status" value="1"/>
</dbReference>
<protein>
    <recommendedName>
        <fullName evidence="1">Hemerythrin-like domain-containing protein</fullName>
    </recommendedName>
</protein>
<gene>
    <name evidence="2" type="ORF">LTR36_001516</name>
</gene>
<evidence type="ECO:0000313" key="2">
    <source>
        <dbReference type="EMBL" id="KAK4546784.1"/>
    </source>
</evidence>
<keyword evidence="3" id="KW-1185">Reference proteome</keyword>
<accession>A0AAV9JN56</accession>
<feature type="domain" description="Hemerythrin-like" evidence="1">
    <location>
        <begin position="41"/>
        <end position="160"/>
    </location>
</feature>
<dbReference type="Proteomes" id="UP001324427">
    <property type="component" value="Unassembled WGS sequence"/>
</dbReference>
<name>A0AAV9JN56_9PEZI</name>
<dbReference type="AlphaFoldDB" id="A0AAV9JN56"/>
<organism evidence="2 3">
    <name type="scientific">Oleoguttula mirabilis</name>
    <dbReference type="NCBI Taxonomy" id="1507867"/>
    <lineage>
        <taxon>Eukaryota</taxon>
        <taxon>Fungi</taxon>
        <taxon>Dikarya</taxon>
        <taxon>Ascomycota</taxon>
        <taxon>Pezizomycotina</taxon>
        <taxon>Dothideomycetes</taxon>
        <taxon>Dothideomycetidae</taxon>
        <taxon>Mycosphaerellales</taxon>
        <taxon>Teratosphaeriaceae</taxon>
        <taxon>Oleoguttula</taxon>
    </lineage>
</organism>
<reference evidence="2 3" key="1">
    <citation type="submission" date="2021-11" db="EMBL/GenBank/DDBJ databases">
        <title>Black yeast isolated from Biological Soil Crust.</title>
        <authorList>
            <person name="Kurbessoian T."/>
        </authorList>
    </citation>
    <scope>NUCLEOTIDE SEQUENCE [LARGE SCALE GENOMIC DNA]</scope>
    <source>
        <strain evidence="2 3">CCFEE 5522</strain>
    </source>
</reference>
<dbReference type="PANTHER" id="PTHR35585">
    <property type="entry name" value="HHE DOMAIN PROTEIN (AFU_ORTHOLOGUE AFUA_4G00730)"/>
    <property type="match status" value="1"/>
</dbReference>
<dbReference type="EMBL" id="JAVFHQ010000013">
    <property type="protein sequence ID" value="KAK4546784.1"/>
    <property type="molecule type" value="Genomic_DNA"/>
</dbReference>
<sequence length="225" mass="25553">MFATKTITPAFTQACRTPASTRVTNPARRFLATSTSKVLISDSIKSDHRSLEEARDKIYEAYKAGDADTQRRWQNQLTWELARHSIGEELVVYPAFEKHLPDGKEMAEADRGQHRMVKEHLAKFQVMTPDDKEFIPTLEALWVDLGNHIKEEESEDLPKLEQALNDEDSQALTTSFARTKHFIPTRSHPSAPDRPPYETVVGLMAAPMDKLRDMFAKFPVEKGGN</sequence>
<comment type="caution">
    <text evidence="2">The sequence shown here is derived from an EMBL/GenBank/DDBJ whole genome shotgun (WGS) entry which is preliminary data.</text>
</comment>
<evidence type="ECO:0000259" key="1">
    <source>
        <dbReference type="Pfam" id="PF01814"/>
    </source>
</evidence>